<protein>
    <submittedName>
        <fullName evidence="4">FeS cluster assembly protein SufD</fullName>
    </submittedName>
</protein>
<dbReference type="Pfam" id="PF19295">
    <property type="entry name" value="SufBD_N"/>
    <property type="match status" value="1"/>
</dbReference>
<dbReference type="GO" id="GO:0016226">
    <property type="term" value="P:iron-sulfur cluster assembly"/>
    <property type="evidence" value="ECO:0007669"/>
    <property type="project" value="InterPro"/>
</dbReference>
<evidence type="ECO:0000256" key="1">
    <source>
        <dbReference type="ARBA" id="ARBA00043967"/>
    </source>
</evidence>
<dbReference type="SUPFAM" id="SSF101960">
    <property type="entry name" value="Stabilizer of iron transporter SufD"/>
    <property type="match status" value="1"/>
</dbReference>
<reference evidence="4 5" key="1">
    <citation type="submission" date="2016-08" db="EMBL/GenBank/DDBJ databases">
        <authorList>
            <person name="Seilhamer J.J."/>
        </authorList>
    </citation>
    <scope>NUCLEOTIDE SEQUENCE [LARGE SCALE GENOMIC DNA]</scope>
    <source>
        <strain evidence="4">ING2-E5A</strain>
    </source>
</reference>
<dbReference type="InterPro" id="IPR037284">
    <property type="entry name" value="SUF_FeS_clus_asmbl_SufBD_sf"/>
</dbReference>
<dbReference type="InterPro" id="IPR011542">
    <property type="entry name" value="SUF_FeS_clus_asmbl_SufD"/>
</dbReference>
<dbReference type="InterPro" id="IPR045595">
    <property type="entry name" value="SufBD_N"/>
</dbReference>
<dbReference type="Pfam" id="PF01458">
    <property type="entry name" value="SUFBD_core"/>
    <property type="match status" value="1"/>
</dbReference>
<evidence type="ECO:0000259" key="2">
    <source>
        <dbReference type="Pfam" id="PF01458"/>
    </source>
</evidence>
<dbReference type="InterPro" id="IPR055346">
    <property type="entry name" value="Fe-S_cluster_assembly_SufBD"/>
</dbReference>
<evidence type="ECO:0000313" key="5">
    <source>
        <dbReference type="Proteomes" id="UP000178485"/>
    </source>
</evidence>
<dbReference type="KEGG" id="pmuc:ING2E5A_0063"/>
<keyword evidence="5" id="KW-1185">Reference proteome</keyword>
<name>A0A1G4G3C9_9BACT</name>
<dbReference type="PANTHER" id="PTHR43575:SF1">
    <property type="entry name" value="PROTEIN ABCI7, CHLOROPLASTIC"/>
    <property type="match status" value="1"/>
</dbReference>
<evidence type="ECO:0000259" key="3">
    <source>
        <dbReference type="Pfam" id="PF19295"/>
    </source>
</evidence>
<dbReference type="PANTHER" id="PTHR43575">
    <property type="entry name" value="PROTEIN ABCI7, CHLOROPLASTIC"/>
    <property type="match status" value="1"/>
</dbReference>
<gene>
    <name evidence="4" type="primary">sufD</name>
    <name evidence="4" type="ORF">ING2E5A_0063</name>
</gene>
<dbReference type="EMBL" id="LT608328">
    <property type="protein sequence ID" value="SCM55149.1"/>
    <property type="molecule type" value="Genomic_DNA"/>
</dbReference>
<accession>A0A1G4G3C9</accession>
<dbReference type="InterPro" id="IPR000825">
    <property type="entry name" value="SUF_FeS_clus_asmbl_SufBD_core"/>
</dbReference>
<dbReference type="Proteomes" id="UP000178485">
    <property type="component" value="Chromosome i"/>
</dbReference>
<comment type="similarity">
    <text evidence="1">Belongs to the iron-sulfur cluster assembly SufBD family.</text>
</comment>
<dbReference type="STRING" id="1642646.ING2E5A_0063"/>
<dbReference type="AlphaFoldDB" id="A0A1G4G3C9"/>
<organism evidence="4 5">
    <name type="scientific">Petrimonas mucosa</name>
    <dbReference type="NCBI Taxonomy" id="1642646"/>
    <lineage>
        <taxon>Bacteria</taxon>
        <taxon>Pseudomonadati</taxon>
        <taxon>Bacteroidota</taxon>
        <taxon>Bacteroidia</taxon>
        <taxon>Bacteroidales</taxon>
        <taxon>Dysgonomonadaceae</taxon>
        <taxon>Petrimonas</taxon>
    </lineage>
</organism>
<proteinExistence type="inferred from homology"/>
<feature type="domain" description="SUF system FeS cluster assembly SufBD core" evidence="2">
    <location>
        <begin position="183"/>
        <end position="407"/>
    </location>
</feature>
<sequence length="446" mass="50536">MIEQQYIDLFNDYRSEIDANSVAGLNRHRDAAFEAFCRLGFPTSKLEDYKHSDLSRAFDGDLGLNLRNIPIPVDPYEAFKCDVPNLNTNVYFLINDRFYANGHQQAPLPDGVFVGSLQRFSETHPDIFNKHYAKIGDCSANGVVAYNTMFAQDGFVIYVPENVTVDKPLQLINILRGGVDLNVNRRILVIAEKNAHVKLLVCDHTVDEVEFVVTQVAEIVAGRDAQVDFYELEENSVKVKLLNNVFAEQAENSNVTVSTITLHNGFTRNNYRFRLLGEHAEAHIGGLAICDKEQHIDNYAFLEHAVPNCHSNELFKYALQERSTGVFCGRILVDKGAQKTLAYQNNKNLITSEEARIFSKPQLEIYADDVKCSHGLTTGQIDQDALFYLQARGIPEEEARMLLMVAFTQDVVDLVRIEMLQDRLIQLINKRFRGELMRCGNCEVCK</sequence>
<evidence type="ECO:0000313" key="4">
    <source>
        <dbReference type="EMBL" id="SCM55149.1"/>
    </source>
</evidence>
<dbReference type="NCBIfam" id="TIGR01981">
    <property type="entry name" value="sufD"/>
    <property type="match status" value="1"/>
</dbReference>
<feature type="domain" description="SUF system FeS cluster assembly SufBD N-terminal" evidence="3">
    <location>
        <begin position="2"/>
        <end position="171"/>
    </location>
</feature>